<evidence type="ECO:0000256" key="1">
    <source>
        <dbReference type="SAM" id="Phobius"/>
    </source>
</evidence>
<organism evidence="2 3">
    <name type="scientific">Novilysobacter avium</name>
    <dbReference type="NCBI Taxonomy" id="2781023"/>
    <lineage>
        <taxon>Bacteria</taxon>
        <taxon>Pseudomonadati</taxon>
        <taxon>Pseudomonadota</taxon>
        <taxon>Gammaproteobacteria</taxon>
        <taxon>Lysobacterales</taxon>
        <taxon>Lysobacteraceae</taxon>
        <taxon>Novilysobacter</taxon>
    </lineage>
</organism>
<keyword evidence="1" id="KW-1133">Transmembrane helix</keyword>
<proteinExistence type="predicted"/>
<feature type="transmembrane region" description="Helical" evidence="1">
    <location>
        <begin position="165"/>
        <end position="190"/>
    </location>
</feature>
<keyword evidence="3" id="KW-1185">Reference proteome</keyword>
<feature type="transmembrane region" description="Helical" evidence="1">
    <location>
        <begin position="210"/>
        <end position="232"/>
    </location>
</feature>
<protein>
    <submittedName>
        <fullName evidence="2">ABC-2 transporter permease</fullName>
    </submittedName>
</protein>
<sequence length="352" mass="38360">MNVADTSLPSTARNVAPVHSTHTFKMLLKREYWEHKGGFLWAPLIAGVISLVLTLVAFIAAEVATRRAISSGQLKIDGDVILNGLDLRALTRTLDADQMQQLAHGIDLSLVMAAFWPFVVLAFVTFFYCLGSLYDDRKDRSVLFWKSLPVSDTQTVLSKLASAALVAPAIAVAIALLTMVGYMFLLSGMVMLHGGNPVELLWGPASPVRLATSLVAAIPVFALWGMPTFGWLMLCSAWARTKPFLWALMIPLFAGIVVHWFNLMRIFDLDASWFWSNIVGRMLLGTVSGSELLYRPNPAQGGGSDGLHDLLGHLSAGNILASLALPSLWIGAAAGAVMIFLAIRLRRWRDEG</sequence>
<evidence type="ECO:0000313" key="2">
    <source>
        <dbReference type="EMBL" id="QOW21125.1"/>
    </source>
</evidence>
<dbReference type="EMBL" id="CP063657">
    <property type="protein sequence ID" value="QOW21125.1"/>
    <property type="molecule type" value="Genomic_DNA"/>
</dbReference>
<feature type="transmembrane region" description="Helical" evidence="1">
    <location>
        <begin position="244"/>
        <end position="263"/>
    </location>
</feature>
<feature type="transmembrane region" description="Helical" evidence="1">
    <location>
        <begin position="108"/>
        <end position="130"/>
    </location>
</feature>
<feature type="transmembrane region" description="Helical" evidence="1">
    <location>
        <begin position="319"/>
        <end position="343"/>
    </location>
</feature>
<evidence type="ECO:0000313" key="3">
    <source>
        <dbReference type="Proteomes" id="UP000593932"/>
    </source>
</evidence>
<dbReference type="RefSeq" id="WP_194033713.1">
    <property type="nucleotide sequence ID" value="NZ_CP063657.1"/>
</dbReference>
<feature type="transmembrane region" description="Helical" evidence="1">
    <location>
        <begin position="39"/>
        <end position="61"/>
    </location>
</feature>
<gene>
    <name evidence="2" type="ORF">INQ42_07415</name>
</gene>
<accession>A0A7S6ZTM9</accession>
<reference evidence="2 3" key="1">
    <citation type="submission" date="2020-10" db="EMBL/GenBank/DDBJ databases">
        <title>complete genome sequencing of Lysobacter sp. H23M41.</title>
        <authorList>
            <person name="Bae J.-W."/>
            <person name="Lee S.-Y."/>
        </authorList>
    </citation>
    <scope>NUCLEOTIDE SEQUENCE [LARGE SCALE GENOMIC DNA]</scope>
    <source>
        <strain evidence="2 3">H23M41</strain>
    </source>
</reference>
<dbReference type="Proteomes" id="UP000593932">
    <property type="component" value="Chromosome"/>
</dbReference>
<name>A0A7S6ZTM9_9GAMM</name>
<keyword evidence="1" id="KW-0812">Transmembrane</keyword>
<keyword evidence="1" id="KW-0472">Membrane</keyword>